<dbReference type="EMBL" id="QFWG01000011">
    <property type="protein sequence ID" value="PWI27310.1"/>
    <property type="molecule type" value="Genomic_DNA"/>
</dbReference>
<dbReference type="InterPro" id="IPR012337">
    <property type="entry name" value="RNaseH-like_sf"/>
</dbReference>
<keyword evidence="10 12" id="KW-0378">Hydrolase</keyword>
<keyword evidence="7 12" id="KW-0540">Nuclease</keyword>
<comment type="catalytic activity">
    <reaction evidence="1 12 13">
        <text>Endonucleolytic cleavage to 5'-phosphomonoester.</text>
        <dbReference type="EC" id="3.1.26.4"/>
    </reaction>
</comment>
<evidence type="ECO:0000256" key="13">
    <source>
        <dbReference type="RuleBase" id="RU003515"/>
    </source>
</evidence>
<evidence type="ECO:0000256" key="12">
    <source>
        <dbReference type="PROSITE-ProRule" id="PRU01319"/>
    </source>
</evidence>
<feature type="binding site" evidence="12">
    <location>
        <position position="135"/>
    </location>
    <ligand>
        <name>a divalent metal cation</name>
        <dbReference type="ChEBI" id="CHEBI:60240"/>
    </ligand>
</feature>
<dbReference type="PANTHER" id="PTHR10954:SF18">
    <property type="entry name" value="RIBONUCLEASE HII"/>
    <property type="match status" value="1"/>
</dbReference>
<evidence type="ECO:0000256" key="4">
    <source>
        <dbReference type="ARBA" id="ARBA00004496"/>
    </source>
</evidence>
<evidence type="ECO:0000256" key="7">
    <source>
        <dbReference type="ARBA" id="ARBA00022722"/>
    </source>
</evidence>
<dbReference type="CDD" id="cd07182">
    <property type="entry name" value="RNase_HII_bacteria_HII_like"/>
    <property type="match status" value="1"/>
</dbReference>
<evidence type="ECO:0000256" key="6">
    <source>
        <dbReference type="ARBA" id="ARBA00022490"/>
    </source>
</evidence>
<reference evidence="15 16" key="1">
    <citation type="submission" date="2018-05" db="EMBL/GenBank/DDBJ databases">
        <title>Draft Genome Sequence of Arthrobacter cumminsii IME1328, Isolated from a Patient Who Suffered from Foot Ulcers in China.</title>
        <authorList>
            <person name="Li M."/>
            <person name="Jiang Z."/>
            <person name="Sun Q."/>
            <person name="Tong Y."/>
        </authorList>
    </citation>
    <scope>NUCLEOTIDE SEQUENCE [LARGE SCALE GENOMIC DNA]</scope>
    <source>
        <strain evidence="15 16">IME1328</strain>
    </source>
</reference>
<comment type="subcellular location">
    <subcellularLocation>
        <location evidence="4">Cytoplasm</location>
    </subcellularLocation>
</comment>
<dbReference type="PROSITE" id="PS51975">
    <property type="entry name" value="RNASE_H_2"/>
    <property type="match status" value="1"/>
</dbReference>
<gene>
    <name evidence="15" type="ORF">CAY35_08195</name>
</gene>
<keyword evidence="9 12" id="KW-0255">Endonuclease</keyword>
<proteinExistence type="inferred from homology"/>
<comment type="cofactor">
    <cofactor evidence="12">
        <name>Mn(2+)</name>
        <dbReference type="ChEBI" id="CHEBI:29035"/>
    </cofactor>
    <cofactor evidence="12">
        <name>Mg(2+)</name>
        <dbReference type="ChEBI" id="CHEBI:18420"/>
    </cofactor>
    <text evidence="12">Manganese or magnesium. Binds 1 divalent metal ion per monomer in the absence of substrate. May bind a second metal ion after substrate binding.</text>
</comment>
<dbReference type="InterPro" id="IPR024567">
    <property type="entry name" value="RNase_HII/HIII_dom"/>
</dbReference>
<evidence type="ECO:0000256" key="10">
    <source>
        <dbReference type="ARBA" id="ARBA00022801"/>
    </source>
</evidence>
<evidence type="ECO:0000256" key="5">
    <source>
        <dbReference type="ARBA" id="ARBA00007383"/>
    </source>
</evidence>
<name>A0ABX5L7T8_9MICC</name>
<evidence type="ECO:0000313" key="16">
    <source>
        <dbReference type="Proteomes" id="UP000245514"/>
    </source>
</evidence>
<dbReference type="Gene3D" id="3.30.420.10">
    <property type="entry name" value="Ribonuclease H-like superfamily/Ribonuclease H"/>
    <property type="match status" value="1"/>
</dbReference>
<dbReference type="InterPro" id="IPR022898">
    <property type="entry name" value="RNase_HII"/>
</dbReference>
<evidence type="ECO:0000259" key="14">
    <source>
        <dbReference type="PROSITE" id="PS51975"/>
    </source>
</evidence>
<evidence type="ECO:0000313" key="15">
    <source>
        <dbReference type="EMBL" id="PWI27310.1"/>
    </source>
</evidence>
<comment type="cofactor">
    <cofactor evidence="2">
        <name>Mg(2+)</name>
        <dbReference type="ChEBI" id="CHEBI:18420"/>
    </cofactor>
</comment>
<comment type="caution">
    <text evidence="15">The sequence shown here is derived from an EMBL/GenBank/DDBJ whole genome shotgun (WGS) entry which is preliminary data.</text>
</comment>
<feature type="binding site" evidence="12">
    <location>
        <position position="31"/>
    </location>
    <ligand>
        <name>a divalent metal cation</name>
        <dbReference type="ChEBI" id="CHEBI:60240"/>
    </ligand>
</feature>
<dbReference type="NCBIfam" id="NF000595">
    <property type="entry name" value="PRK00015.1-3"/>
    <property type="match status" value="1"/>
</dbReference>
<evidence type="ECO:0000256" key="9">
    <source>
        <dbReference type="ARBA" id="ARBA00022759"/>
    </source>
</evidence>
<accession>A0ABX5L7T8</accession>
<dbReference type="Proteomes" id="UP000245514">
    <property type="component" value="Unassembled WGS sequence"/>
</dbReference>
<feature type="binding site" evidence="12">
    <location>
        <position position="30"/>
    </location>
    <ligand>
        <name>a divalent metal cation</name>
        <dbReference type="ChEBI" id="CHEBI:60240"/>
    </ligand>
</feature>
<evidence type="ECO:0000256" key="3">
    <source>
        <dbReference type="ARBA" id="ARBA00004065"/>
    </source>
</evidence>
<feature type="domain" description="RNase H type-2" evidence="14">
    <location>
        <begin position="24"/>
        <end position="246"/>
    </location>
</feature>
<dbReference type="InterPro" id="IPR036397">
    <property type="entry name" value="RNaseH_sf"/>
</dbReference>
<organism evidence="15 16">
    <name type="scientific">Pseudoglutamicibacter cumminsii</name>
    <dbReference type="NCBI Taxonomy" id="156979"/>
    <lineage>
        <taxon>Bacteria</taxon>
        <taxon>Bacillati</taxon>
        <taxon>Actinomycetota</taxon>
        <taxon>Actinomycetes</taxon>
        <taxon>Micrococcales</taxon>
        <taxon>Micrococcaceae</taxon>
        <taxon>Pseudoglutamicibacter</taxon>
    </lineage>
</organism>
<sequence length="246" mass="26168">MTASRKSRAVPDLEVEKGLVAPCQLIVAVDEVGRGALAGPVTVGLTFVAPHECGPHPEGLGDSKDVTPARREALVPLIRDWVAAWGVGSASPEEIDRFGIVAALRLAGQRAYIEALQQLADDPAAGEAPIVILLDGVHDWLSTPEPDLFSDLVTDAESDSAPEADALDGLDLPPVITRTKADRDCASVSAASILAKTHRDSVMVELSKAHPQYGWDTNKGYGSAKHRAAILEHGATDNHRRTWKLL</sequence>
<evidence type="ECO:0000256" key="8">
    <source>
        <dbReference type="ARBA" id="ARBA00022723"/>
    </source>
</evidence>
<keyword evidence="8 12" id="KW-0479">Metal-binding</keyword>
<evidence type="ECO:0000256" key="1">
    <source>
        <dbReference type="ARBA" id="ARBA00000077"/>
    </source>
</evidence>
<comment type="function">
    <text evidence="3 13">Endonuclease that specifically degrades the RNA of RNA-DNA hybrids.</text>
</comment>
<dbReference type="PANTHER" id="PTHR10954">
    <property type="entry name" value="RIBONUCLEASE H2 SUBUNIT A"/>
    <property type="match status" value="1"/>
</dbReference>
<evidence type="ECO:0000256" key="2">
    <source>
        <dbReference type="ARBA" id="ARBA00001946"/>
    </source>
</evidence>
<dbReference type="EC" id="3.1.26.4" evidence="13"/>
<keyword evidence="6" id="KW-0963">Cytoplasm</keyword>
<dbReference type="Pfam" id="PF01351">
    <property type="entry name" value="RNase_HII"/>
    <property type="match status" value="2"/>
</dbReference>
<keyword evidence="11" id="KW-0464">Manganese</keyword>
<dbReference type="InterPro" id="IPR001352">
    <property type="entry name" value="RNase_HII/HIII"/>
</dbReference>
<keyword evidence="16" id="KW-1185">Reference proteome</keyword>
<comment type="similarity">
    <text evidence="5 13">Belongs to the RNase HII family.</text>
</comment>
<evidence type="ECO:0000256" key="11">
    <source>
        <dbReference type="ARBA" id="ARBA00023211"/>
    </source>
</evidence>
<dbReference type="SUPFAM" id="SSF53098">
    <property type="entry name" value="Ribonuclease H-like"/>
    <property type="match status" value="1"/>
</dbReference>
<protein>
    <recommendedName>
        <fullName evidence="13">Ribonuclease</fullName>
        <ecNumber evidence="13">3.1.26.4</ecNumber>
    </recommendedName>
</protein>